<dbReference type="InterPro" id="IPR007278">
    <property type="entry name" value="DUF397"/>
</dbReference>
<reference evidence="2" key="1">
    <citation type="submission" date="2021-01" db="EMBL/GenBank/DDBJ databases">
        <title>Whole genome shotgun sequence of Actinoplanes capillaceus NBRC 16408.</title>
        <authorList>
            <person name="Komaki H."/>
            <person name="Tamura T."/>
        </authorList>
    </citation>
    <scope>NUCLEOTIDE SEQUENCE [LARGE SCALE GENOMIC DNA]</scope>
    <source>
        <strain evidence="2">NBRC 16408</strain>
    </source>
</reference>
<feature type="domain" description="DUF397" evidence="1">
    <location>
        <begin position="8"/>
        <end position="60"/>
    </location>
</feature>
<dbReference type="EMBL" id="BOMF01000186">
    <property type="protein sequence ID" value="GID51505.1"/>
    <property type="molecule type" value="Genomic_DNA"/>
</dbReference>
<name>A0ABQ3WYY9_9ACTN</name>
<dbReference type="RefSeq" id="WP_204301586.1">
    <property type="nucleotide sequence ID" value="NZ_BAAAGQ010000074.1"/>
</dbReference>
<protein>
    <recommendedName>
        <fullName evidence="1">DUF397 domain-containing protein</fullName>
    </recommendedName>
</protein>
<proteinExistence type="predicted"/>
<dbReference type="Pfam" id="PF04149">
    <property type="entry name" value="DUF397"/>
    <property type="match status" value="1"/>
</dbReference>
<organism evidence="2">
    <name type="scientific">Actinoplanes campanulatus</name>
    <dbReference type="NCBI Taxonomy" id="113559"/>
    <lineage>
        <taxon>Bacteria</taxon>
        <taxon>Bacillati</taxon>
        <taxon>Actinomycetota</taxon>
        <taxon>Actinomycetes</taxon>
        <taxon>Micromonosporales</taxon>
        <taxon>Micromonosporaceae</taxon>
        <taxon>Actinoplanes</taxon>
    </lineage>
</organism>
<sequence length="72" mass="7951">MNNSKFTNWFKSTKSDGASNCVETSFADDKTVGVRDSKDPTGPVLEFTPAEWDAFLCGVKNGEFDRNRPTQG</sequence>
<comment type="caution">
    <text evidence="2">The sequence shown here is derived from an EMBL/GenBank/DDBJ whole genome shotgun (WGS) entry which is preliminary data.</text>
</comment>
<evidence type="ECO:0000313" key="2">
    <source>
        <dbReference type="EMBL" id="GID51505.1"/>
    </source>
</evidence>
<gene>
    <name evidence="2" type="ORF">Aca07nite_87800</name>
</gene>
<accession>A0ABQ3WYY9</accession>
<evidence type="ECO:0000259" key="1">
    <source>
        <dbReference type="Pfam" id="PF04149"/>
    </source>
</evidence>